<keyword evidence="3" id="KW-1185">Reference proteome</keyword>
<protein>
    <submittedName>
        <fullName evidence="2">Act minimal PKS acyl carrier protein</fullName>
    </submittedName>
</protein>
<gene>
    <name evidence="2" type="ORF">BJ970_005607</name>
</gene>
<comment type="caution">
    <text evidence="2">The sequence shown here is derived from an EMBL/GenBank/DDBJ whole genome shotgun (WGS) entry which is preliminary data.</text>
</comment>
<evidence type="ECO:0000259" key="1">
    <source>
        <dbReference type="PROSITE" id="PS50075"/>
    </source>
</evidence>
<reference evidence="2 3" key="1">
    <citation type="submission" date="2020-08" db="EMBL/GenBank/DDBJ databases">
        <title>Sequencing the genomes of 1000 actinobacteria strains.</title>
        <authorList>
            <person name="Klenk H.-P."/>
        </authorList>
    </citation>
    <scope>NUCLEOTIDE SEQUENCE [LARGE SCALE GENOMIC DNA]</scope>
    <source>
        <strain evidence="2 3">DSM 45584</strain>
    </source>
</reference>
<dbReference type="Gene3D" id="1.10.1200.10">
    <property type="entry name" value="ACP-like"/>
    <property type="match status" value="1"/>
</dbReference>
<sequence length="85" mass="9083">MANFTIEDLIRVLRACAGEGEPVEAGVEIALLSFGDLGYDSLALLETASVIKREFGVDLPDDVVGELDTPGEFVATVNRKLDEVS</sequence>
<dbReference type="InterPro" id="IPR009081">
    <property type="entry name" value="PP-bd_ACP"/>
</dbReference>
<evidence type="ECO:0000313" key="2">
    <source>
        <dbReference type="EMBL" id="MBB5158008.1"/>
    </source>
</evidence>
<organism evidence="2 3">
    <name type="scientific">Saccharopolyspora phatthalungensis</name>
    <dbReference type="NCBI Taxonomy" id="664693"/>
    <lineage>
        <taxon>Bacteria</taxon>
        <taxon>Bacillati</taxon>
        <taxon>Actinomycetota</taxon>
        <taxon>Actinomycetes</taxon>
        <taxon>Pseudonocardiales</taxon>
        <taxon>Pseudonocardiaceae</taxon>
        <taxon>Saccharopolyspora</taxon>
    </lineage>
</organism>
<dbReference type="Pfam" id="PF00550">
    <property type="entry name" value="PP-binding"/>
    <property type="match status" value="1"/>
</dbReference>
<name>A0A840QGW3_9PSEU</name>
<accession>A0A840QGW3</accession>
<feature type="domain" description="Carrier" evidence="1">
    <location>
        <begin position="4"/>
        <end position="81"/>
    </location>
</feature>
<dbReference type="Proteomes" id="UP000584374">
    <property type="component" value="Unassembled WGS sequence"/>
</dbReference>
<dbReference type="EMBL" id="JACHIW010000002">
    <property type="protein sequence ID" value="MBB5158008.1"/>
    <property type="molecule type" value="Genomic_DNA"/>
</dbReference>
<proteinExistence type="predicted"/>
<dbReference type="InterPro" id="IPR036736">
    <property type="entry name" value="ACP-like_sf"/>
</dbReference>
<dbReference type="SUPFAM" id="SSF47336">
    <property type="entry name" value="ACP-like"/>
    <property type="match status" value="1"/>
</dbReference>
<dbReference type="AlphaFoldDB" id="A0A840QGW3"/>
<dbReference type="PROSITE" id="PS50075">
    <property type="entry name" value="CARRIER"/>
    <property type="match status" value="1"/>
</dbReference>
<evidence type="ECO:0000313" key="3">
    <source>
        <dbReference type="Proteomes" id="UP000584374"/>
    </source>
</evidence>
<dbReference type="RefSeq" id="WP_184729548.1">
    <property type="nucleotide sequence ID" value="NZ_JACHIW010000002.1"/>
</dbReference>